<name>A0ABQ9VQR9_SAGOE</name>
<keyword evidence="7" id="KW-1185">Reference proteome</keyword>
<dbReference type="PANTHER" id="PTHR10658">
    <property type="entry name" value="PHOSPHATIDYLINOSITOL TRANSFER PROTEIN"/>
    <property type="match status" value="1"/>
</dbReference>
<sequence length="205" mass="22275">MSIHSSVLKDESETPAGALQLPEVSLGRFDFDVSDFFLFGSPLGLVLAMRRTVLPGLDGFQMRPACSQVYSFFHCADPSASRLEPLLEPKFHLVPPVSVPRYQRAGTEWNLPPSIGLAPSGRLCWRHVTQPDFEIPPPADALHTHSPLFLEGSSQDSPPLLDTPASPPQASRFQRPGRRISEGSSHSESSESSDSMAPVGASRSE</sequence>
<dbReference type="PROSITE" id="PS51043">
    <property type="entry name" value="DDHD"/>
    <property type="match status" value="1"/>
</dbReference>
<proteinExistence type="predicted"/>
<dbReference type="InterPro" id="IPR001666">
    <property type="entry name" value="PI_transfer"/>
</dbReference>
<comment type="caution">
    <text evidence="6">The sequence shown here is derived from an EMBL/GenBank/DDBJ whole genome shotgun (WGS) entry which is preliminary data.</text>
</comment>
<evidence type="ECO:0000256" key="2">
    <source>
        <dbReference type="ARBA" id="ARBA00023121"/>
    </source>
</evidence>
<comment type="subcellular location">
    <subcellularLocation>
        <location evidence="1">Endomembrane system</location>
    </subcellularLocation>
</comment>
<evidence type="ECO:0000313" key="6">
    <source>
        <dbReference type="EMBL" id="KAK2111612.1"/>
    </source>
</evidence>
<evidence type="ECO:0000256" key="4">
    <source>
        <dbReference type="SAM" id="MobiDB-lite"/>
    </source>
</evidence>
<dbReference type="EMBL" id="JASSZA010000005">
    <property type="protein sequence ID" value="KAK2111612.1"/>
    <property type="molecule type" value="Genomic_DNA"/>
</dbReference>
<keyword evidence="3" id="KW-0472">Membrane</keyword>
<evidence type="ECO:0000256" key="3">
    <source>
        <dbReference type="ARBA" id="ARBA00023136"/>
    </source>
</evidence>
<dbReference type="Proteomes" id="UP001266305">
    <property type="component" value="Unassembled WGS sequence"/>
</dbReference>
<dbReference type="SMART" id="SM01127">
    <property type="entry name" value="DDHD"/>
    <property type="match status" value="1"/>
</dbReference>
<keyword evidence="2" id="KW-0446">Lipid-binding</keyword>
<dbReference type="Pfam" id="PF02862">
    <property type="entry name" value="DDHD"/>
    <property type="match status" value="1"/>
</dbReference>
<evidence type="ECO:0000259" key="5">
    <source>
        <dbReference type="PROSITE" id="PS51043"/>
    </source>
</evidence>
<accession>A0ABQ9VQR9</accession>
<feature type="region of interest" description="Disordered" evidence="4">
    <location>
        <begin position="136"/>
        <end position="205"/>
    </location>
</feature>
<evidence type="ECO:0000256" key="1">
    <source>
        <dbReference type="ARBA" id="ARBA00004308"/>
    </source>
</evidence>
<evidence type="ECO:0000313" key="7">
    <source>
        <dbReference type="Proteomes" id="UP001266305"/>
    </source>
</evidence>
<feature type="compositionally biased region" description="Low complexity" evidence="4">
    <location>
        <begin position="182"/>
        <end position="195"/>
    </location>
</feature>
<protein>
    <submittedName>
        <fullName evidence="6">Membrane-associated phosphatidylinositol transfer protein 3</fullName>
    </submittedName>
</protein>
<dbReference type="InterPro" id="IPR004177">
    <property type="entry name" value="DDHD_dom"/>
</dbReference>
<feature type="domain" description="DDHD" evidence="5">
    <location>
        <begin position="29"/>
        <end position="205"/>
    </location>
</feature>
<gene>
    <name evidence="6" type="primary">PITPNM3_3</name>
    <name evidence="6" type="ORF">P7K49_011358</name>
</gene>
<organism evidence="6 7">
    <name type="scientific">Saguinus oedipus</name>
    <name type="common">Cotton-top tamarin</name>
    <name type="synonym">Oedipomidas oedipus</name>
    <dbReference type="NCBI Taxonomy" id="9490"/>
    <lineage>
        <taxon>Eukaryota</taxon>
        <taxon>Metazoa</taxon>
        <taxon>Chordata</taxon>
        <taxon>Craniata</taxon>
        <taxon>Vertebrata</taxon>
        <taxon>Euteleostomi</taxon>
        <taxon>Mammalia</taxon>
        <taxon>Eutheria</taxon>
        <taxon>Euarchontoglires</taxon>
        <taxon>Primates</taxon>
        <taxon>Haplorrhini</taxon>
        <taxon>Platyrrhini</taxon>
        <taxon>Cebidae</taxon>
        <taxon>Callitrichinae</taxon>
        <taxon>Saguinus</taxon>
    </lineage>
</organism>
<reference evidence="6 7" key="1">
    <citation type="submission" date="2023-05" db="EMBL/GenBank/DDBJ databases">
        <title>B98-5 Cell Line De Novo Hybrid Assembly: An Optical Mapping Approach.</title>
        <authorList>
            <person name="Kananen K."/>
            <person name="Auerbach J.A."/>
            <person name="Kautto E."/>
            <person name="Blachly J.S."/>
        </authorList>
    </citation>
    <scope>NUCLEOTIDE SEQUENCE [LARGE SCALE GENOMIC DNA]</scope>
    <source>
        <strain evidence="6">B95-8</strain>
        <tissue evidence="6">Cell line</tissue>
    </source>
</reference>
<dbReference type="PANTHER" id="PTHR10658:SF27">
    <property type="entry name" value="PHOSPHATIDYLINOSITOL TRANSFER PROTEIN BETA ISOFORM"/>
    <property type="match status" value="1"/>
</dbReference>